<sequence length="370" mass="41699">MVLTLGFGTGHNAAAQAVSRELERTAGVRVKTVDLLELVPGRFHPFIQSGYGQMLNRFPSFYHYLYDSTSHSRILRTVSKGFIEKMGWTIRKKLKRVLFRFQPTRLVTTHPFSLLLLPPGWRHLPSTGVVTDYELHPLWLARVPRVLCLPPQLLDRSEQDRLRWQTGCRTVETGIPCDVRFGTRIPAEEARFRLGFEPGTPLILVMGGGMGCGPLPKVVEELGHMKVSAQIQVLTGKNHTIYRELCSQNQNVNIRVDRYRNDVSLLMDAADLLVTKPGGLSVTEAMAKGLPLLLFEALPGQEYANQQYLIRRGAALHARPDTVRLLAEHLLTHPGQRRDMAKRLGQLAVPDAARRIAEQCLRMERLHSAL</sequence>
<comment type="caution">
    <text evidence="7">The sequence shown here is derived from an EMBL/GenBank/DDBJ whole genome shotgun (WGS) entry which is preliminary data.</text>
</comment>
<dbReference type="SUPFAM" id="SSF53756">
    <property type="entry name" value="UDP-Glycosyltransferase/glycogen phosphorylase"/>
    <property type="match status" value="1"/>
</dbReference>
<dbReference type="Pfam" id="PF06925">
    <property type="entry name" value="MGDG_synth"/>
    <property type="match status" value="1"/>
</dbReference>
<organism evidence="7 8">
    <name type="scientific">Melghirimyces profundicolus</name>
    <dbReference type="NCBI Taxonomy" id="1242148"/>
    <lineage>
        <taxon>Bacteria</taxon>
        <taxon>Bacillati</taxon>
        <taxon>Bacillota</taxon>
        <taxon>Bacilli</taxon>
        <taxon>Bacillales</taxon>
        <taxon>Thermoactinomycetaceae</taxon>
        <taxon>Melghirimyces</taxon>
    </lineage>
</organism>
<dbReference type="GO" id="GO:0016758">
    <property type="term" value="F:hexosyltransferase activity"/>
    <property type="evidence" value="ECO:0007669"/>
    <property type="project" value="InterPro"/>
</dbReference>
<evidence type="ECO:0000259" key="6">
    <source>
        <dbReference type="Pfam" id="PF06925"/>
    </source>
</evidence>
<gene>
    <name evidence="7" type="ORF">C8P63_12822</name>
</gene>
<feature type="domain" description="Glycosyl transferase family 28 C-terminal" evidence="5">
    <location>
        <begin position="203"/>
        <end position="328"/>
    </location>
</feature>
<dbReference type="AlphaFoldDB" id="A0A2T6BC56"/>
<proteinExistence type="inferred from homology"/>
<keyword evidence="3" id="KW-0328">Glycosyltransferase</keyword>
<evidence type="ECO:0000313" key="8">
    <source>
        <dbReference type="Proteomes" id="UP000244240"/>
    </source>
</evidence>
<keyword evidence="8" id="KW-1185">Reference proteome</keyword>
<dbReference type="Proteomes" id="UP000244240">
    <property type="component" value="Unassembled WGS sequence"/>
</dbReference>
<name>A0A2T6BC56_9BACL</name>
<comment type="similarity">
    <text evidence="2">Belongs to the glycosyltransferase 28 family.</text>
</comment>
<evidence type="ECO:0000256" key="4">
    <source>
        <dbReference type="ARBA" id="ARBA00022679"/>
    </source>
</evidence>
<evidence type="ECO:0000256" key="1">
    <source>
        <dbReference type="ARBA" id="ARBA00004370"/>
    </source>
</evidence>
<reference evidence="7 8" key="1">
    <citation type="submission" date="2018-04" db="EMBL/GenBank/DDBJ databases">
        <title>Genomic Encyclopedia of Archaeal and Bacterial Type Strains, Phase II (KMG-II): from individual species to whole genera.</title>
        <authorList>
            <person name="Goeker M."/>
        </authorList>
    </citation>
    <scope>NUCLEOTIDE SEQUENCE [LARGE SCALE GENOMIC DNA]</scope>
    <source>
        <strain evidence="7 8">DSM 45787</strain>
    </source>
</reference>
<evidence type="ECO:0000313" key="7">
    <source>
        <dbReference type="EMBL" id="PTX53660.1"/>
    </source>
</evidence>
<evidence type="ECO:0000259" key="5">
    <source>
        <dbReference type="Pfam" id="PF04101"/>
    </source>
</evidence>
<accession>A0A2T6BC56</accession>
<dbReference type="EMBL" id="QBKR01000028">
    <property type="protein sequence ID" value="PTX53660.1"/>
    <property type="molecule type" value="Genomic_DNA"/>
</dbReference>
<dbReference type="Pfam" id="PF04101">
    <property type="entry name" value="Glyco_tran_28_C"/>
    <property type="match status" value="1"/>
</dbReference>
<feature type="domain" description="Diacylglycerol glucosyltransferase N-terminal" evidence="6">
    <location>
        <begin position="11"/>
        <end position="142"/>
    </location>
</feature>
<dbReference type="GO" id="GO:0016020">
    <property type="term" value="C:membrane"/>
    <property type="evidence" value="ECO:0007669"/>
    <property type="project" value="UniProtKB-SubCell"/>
</dbReference>
<evidence type="ECO:0000256" key="2">
    <source>
        <dbReference type="ARBA" id="ARBA00006962"/>
    </source>
</evidence>
<keyword evidence="4 7" id="KW-0808">Transferase</keyword>
<dbReference type="PANTHER" id="PTHR43025:SF3">
    <property type="entry name" value="MONOGALACTOSYLDIACYLGLYCEROL SYNTHASE 1, CHLOROPLASTIC"/>
    <property type="match status" value="1"/>
</dbReference>
<dbReference type="Gene3D" id="3.40.50.2000">
    <property type="entry name" value="Glycogen Phosphorylase B"/>
    <property type="match status" value="1"/>
</dbReference>
<dbReference type="InterPro" id="IPR007235">
    <property type="entry name" value="Glyco_trans_28_C"/>
</dbReference>
<evidence type="ECO:0000256" key="3">
    <source>
        <dbReference type="ARBA" id="ARBA00022676"/>
    </source>
</evidence>
<dbReference type="PANTHER" id="PTHR43025">
    <property type="entry name" value="MONOGALACTOSYLDIACYLGLYCEROL SYNTHASE"/>
    <property type="match status" value="1"/>
</dbReference>
<comment type="subcellular location">
    <subcellularLocation>
        <location evidence="1">Membrane</location>
    </subcellularLocation>
</comment>
<dbReference type="GO" id="GO:0009247">
    <property type="term" value="P:glycolipid biosynthetic process"/>
    <property type="evidence" value="ECO:0007669"/>
    <property type="project" value="InterPro"/>
</dbReference>
<dbReference type="InterPro" id="IPR050519">
    <property type="entry name" value="Glycosyltransf_28_UgtP"/>
</dbReference>
<dbReference type="InterPro" id="IPR009695">
    <property type="entry name" value="Diacylglyc_glucosyltr_N"/>
</dbReference>
<protein>
    <submittedName>
        <fullName evidence="7">Processive 1,2-diacylglycerol beta-glucosyltransferase</fullName>
    </submittedName>
</protein>